<evidence type="ECO:0000313" key="1">
    <source>
        <dbReference type="EMBL" id="PMD33111.1"/>
    </source>
</evidence>
<organism evidence="1 2">
    <name type="scientific">Hyaloscypha variabilis (strain UAMH 11265 / GT02V1 / F)</name>
    <name type="common">Meliniomyces variabilis</name>
    <dbReference type="NCBI Taxonomy" id="1149755"/>
    <lineage>
        <taxon>Eukaryota</taxon>
        <taxon>Fungi</taxon>
        <taxon>Dikarya</taxon>
        <taxon>Ascomycota</taxon>
        <taxon>Pezizomycotina</taxon>
        <taxon>Leotiomycetes</taxon>
        <taxon>Helotiales</taxon>
        <taxon>Hyaloscyphaceae</taxon>
        <taxon>Hyaloscypha</taxon>
        <taxon>Hyaloscypha variabilis</taxon>
    </lineage>
</organism>
<keyword evidence="2" id="KW-1185">Reference proteome</keyword>
<name>A0A2J6R3M6_HYAVF</name>
<protein>
    <submittedName>
        <fullName evidence="1">Uncharacterized protein</fullName>
    </submittedName>
</protein>
<gene>
    <name evidence="1" type="ORF">L207DRAFT_590179</name>
</gene>
<dbReference type="OrthoDB" id="10358119at2759"/>
<dbReference type="Proteomes" id="UP000235786">
    <property type="component" value="Unassembled WGS sequence"/>
</dbReference>
<dbReference type="EMBL" id="KZ613957">
    <property type="protein sequence ID" value="PMD33111.1"/>
    <property type="molecule type" value="Genomic_DNA"/>
</dbReference>
<evidence type="ECO:0000313" key="2">
    <source>
        <dbReference type="Proteomes" id="UP000235786"/>
    </source>
</evidence>
<dbReference type="AlphaFoldDB" id="A0A2J6R3M6"/>
<proteinExistence type="predicted"/>
<sequence>MDKFEERQVLEETKKVQADPQYRSWILDEHSFDKVLCPDCGGKWPSLEQWREKVDTKISRIGKGFHPLRVNVKKSTEHRLSSSYFREYLEEDIEMNWPHDKYENIVWLNKPQKREKRCSEKALINVLSDMEPGDESLFGKGEPLETWESHLVILFEIPKASERDLPVLDPTGGRD</sequence>
<accession>A0A2J6R3M6</accession>
<reference evidence="1 2" key="1">
    <citation type="submission" date="2016-04" db="EMBL/GenBank/DDBJ databases">
        <title>A degradative enzymes factory behind the ericoid mycorrhizal symbiosis.</title>
        <authorList>
            <consortium name="DOE Joint Genome Institute"/>
            <person name="Martino E."/>
            <person name="Morin E."/>
            <person name="Grelet G."/>
            <person name="Kuo A."/>
            <person name="Kohler A."/>
            <person name="Daghino S."/>
            <person name="Barry K."/>
            <person name="Choi C."/>
            <person name="Cichocki N."/>
            <person name="Clum A."/>
            <person name="Copeland A."/>
            <person name="Hainaut M."/>
            <person name="Haridas S."/>
            <person name="Labutti K."/>
            <person name="Lindquist E."/>
            <person name="Lipzen A."/>
            <person name="Khouja H.-R."/>
            <person name="Murat C."/>
            <person name="Ohm R."/>
            <person name="Olson A."/>
            <person name="Spatafora J."/>
            <person name="Veneault-Fourrey C."/>
            <person name="Henrissat B."/>
            <person name="Grigoriev I."/>
            <person name="Martin F."/>
            <person name="Perotto S."/>
        </authorList>
    </citation>
    <scope>NUCLEOTIDE SEQUENCE [LARGE SCALE GENOMIC DNA]</scope>
    <source>
        <strain evidence="1 2">F</strain>
    </source>
</reference>